<gene>
    <name evidence="4" type="ORF">AXK11_01695</name>
</gene>
<dbReference type="OrthoDB" id="9801228at2"/>
<dbReference type="GO" id="GO:0051537">
    <property type="term" value="F:2 iron, 2 sulfur cluster binding"/>
    <property type="evidence" value="ECO:0007669"/>
    <property type="project" value="TreeGrafter"/>
</dbReference>
<proteinExistence type="inferred from homology"/>
<feature type="signal peptide" evidence="2">
    <location>
        <begin position="1"/>
        <end position="22"/>
    </location>
</feature>
<dbReference type="InterPro" id="IPR016092">
    <property type="entry name" value="ATAP"/>
</dbReference>
<dbReference type="InterPro" id="IPR050322">
    <property type="entry name" value="Fe-S_cluster_asmbl/transfer"/>
</dbReference>
<comment type="similarity">
    <text evidence="1">Belongs to the HesB/IscA family.</text>
</comment>
<dbReference type="EMBL" id="LSZQ01000011">
    <property type="protein sequence ID" value="KXU37891.1"/>
    <property type="molecule type" value="Genomic_DNA"/>
</dbReference>
<keyword evidence="2" id="KW-0732">Signal</keyword>
<dbReference type="Proteomes" id="UP000070058">
    <property type="component" value="Unassembled WGS sequence"/>
</dbReference>
<dbReference type="Gene3D" id="2.60.300.12">
    <property type="entry name" value="HesB-like domain"/>
    <property type="match status" value="1"/>
</dbReference>
<feature type="domain" description="Core" evidence="3">
    <location>
        <begin position="45"/>
        <end position="144"/>
    </location>
</feature>
<name>A0A139STX4_9BACT</name>
<keyword evidence="5" id="KW-1185">Reference proteome</keyword>
<dbReference type="PANTHER" id="PTHR10072">
    <property type="entry name" value="IRON-SULFUR CLUSTER ASSEMBLY PROTEIN"/>
    <property type="match status" value="1"/>
</dbReference>
<evidence type="ECO:0000259" key="3">
    <source>
        <dbReference type="Pfam" id="PF01521"/>
    </source>
</evidence>
<dbReference type="Pfam" id="PF01521">
    <property type="entry name" value="Fe-S_biosyn"/>
    <property type="match status" value="1"/>
</dbReference>
<dbReference type="GO" id="GO:0016226">
    <property type="term" value="P:iron-sulfur cluster assembly"/>
    <property type="evidence" value="ECO:0007669"/>
    <property type="project" value="InterPro"/>
</dbReference>
<dbReference type="SUPFAM" id="SSF89360">
    <property type="entry name" value="HesB-like domain"/>
    <property type="match status" value="1"/>
</dbReference>
<comment type="caution">
    <text evidence="4">The sequence shown here is derived from an EMBL/GenBank/DDBJ whole genome shotgun (WGS) entry which is preliminary data.</text>
</comment>
<protein>
    <submittedName>
        <fullName evidence="4">[Fe-S]-binding protein</fullName>
    </submittedName>
</protein>
<dbReference type="AlphaFoldDB" id="A0A139STX4"/>
<evidence type="ECO:0000313" key="4">
    <source>
        <dbReference type="EMBL" id="KXU37891.1"/>
    </source>
</evidence>
<dbReference type="InterPro" id="IPR035903">
    <property type="entry name" value="HesB-like_dom_sf"/>
</dbReference>
<dbReference type="STRING" id="1548207.AXK11_01695"/>
<organism evidence="4 5">
    <name type="scientific">Cephaloticoccus primus</name>
    <dbReference type="NCBI Taxonomy" id="1548207"/>
    <lineage>
        <taxon>Bacteria</taxon>
        <taxon>Pseudomonadati</taxon>
        <taxon>Verrucomicrobiota</taxon>
        <taxon>Opitutia</taxon>
        <taxon>Opitutales</taxon>
        <taxon>Opitutaceae</taxon>
        <taxon>Cephaloticoccus</taxon>
    </lineage>
</organism>
<feature type="chain" id="PRO_5007489615" evidence="2">
    <location>
        <begin position="23"/>
        <end position="148"/>
    </location>
</feature>
<sequence length="148" mass="15067">MTAAAAATLASPAPPASVPAAAAVTAAAPHAPPVVPREGTEQLVRLTAEAGEKVRALIAREGKGEFLRIAISGGGCNGLSYKLRFVPEPRSGDILVRSAGVAVLVDSKTALYLRGTLLDYSSKLIAGGFRFTNPNAKASCSCGESFSV</sequence>
<reference evidence="5" key="1">
    <citation type="submission" date="2016-02" db="EMBL/GenBank/DDBJ databases">
        <authorList>
            <person name="Sanders J.G."/>
            <person name="Lin J.Y."/>
            <person name="Wertz J.T."/>
            <person name="Russell J.A."/>
            <person name="Moreau C.S."/>
            <person name="Powell S."/>
        </authorList>
    </citation>
    <scope>NUCLEOTIDE SEQUENCE [LARGE SCALE GENOMIC DNA]</scope>
    <source>
        <strain evidence="5">CAG34</strain>
    </source>
</reference>
<dbReference type="PROSITE" id="PS01152">
    <property type="entry name" value="HESB"/>
    <property type="match status" value="1"/>
</dbReference>
<accession>A0A139STX4</accession>
<evidence type="ECO:0000256" key="1">
    <source>
        <dbReference type="ARBA" id="ARBA00006718"/>
    </source>
</evidence>
<evidence type="ECO:0000313" key="5">
    <source>
        <dbReference type="Proteomes" id="UP000070058"/>
    </source>
</evidence>
<dbReference type="RefSeq" id="WP_068628406.1">
    <property type="nucleotide sequence ID" value="NZ_LSZQ01000011.1"/>
</dbReference>
<dbReference type="InterPro" id="IPR017870">
    <property type="entry name" value="FeS_cluster_insertion_CS"/>
</dbReference>
<dbReference type="InterPro" id="IPR000361">
    <property type="entry name" value="ATAP_core_dom"/>
</dbReference>
<dbReference type="PANTHER" id="PTHR10072:SF41">
    <property type="entry name" value="IRON-SULFUR CLUSTER ASSEMBLY 1 HOMOLOG, MITOCHONDRIAL"/>
    <property type="match status" value="1"/>
</dbReference>
<dbReference type="GO" id="GO:0005737">
    <property type="term" value="C:cytoplasm"/>
    <property type="evidence" value="ECO:0007669"/>
    <property type="project" value="TreeGrafter"/>
</dbReference>
<evidence type="ECO:0000256" key="2">
    <source>
        <dbReference type="SAM" id="SignalP"/>
    </source>
</evidence>
<dbReference type="NCBIfam" id="TIGR00049">
    <property type="entry name" value="iron-sulfur cluster assembly accessory protein"/>
    <property type="match status" value="1"/>
</dbReference>